<organism evidence="2 3">
    <name type="scientific">Mediterraneibacter hominis</name>
    <dbReference type="NCBI Taxonomy" id="2763054"/>
    <lineage>
        <taxon>Bacteria</taxon>
        <taxon>Bacillati</taxon>
        <taxon>Bacillota</taxon>
        <taxon>Clostridia</taxon>
        <taxon>Lachnospirales</taxon>
        <taxon>Lachnospiraceae</taxon>
        <taxon>Mediterraneibacter</taxon>
    </lineage>
</organism>
<proteinExistence type="predicted"/>
<comment type="caution">
    <text evidence="2">The sequence shown here is derived from an EMBL/GenBank/DDBJ whole genome shotgun (WGS) entry which is preliminary data.</text>
</comment>
<dbReference type="Pfam" id="PF24240">
    <property type="entry name" value="DUF7448"/>
    <property type="match status" value="1"/>
</dbReference>
<dbReference type="AlphaFoldDB" id="A0A923LHA2"/>
<evidence type="ECO:0000313" key="2">
    <source>
        <dbReference type="EMBL" id="MBC5688122.1"/>
    </source>
</evidence>
<dbReference type="EMBL" id="JACOPF010000001">
    <property type="protein sequence ID" value="MBC5688122.1"/>
    <property type="molecule type" value="Genomic_DNA"/>
</dbReference>
<reference evidence="2" key="1">
    <citation type="submission" date="2020-08" db="EMBL/GenBank/DDBJ databases">
        <title>Genome public.</title>
        <authorList>
            <person name="Liu C."/>
            <person name="Sun Q."/>
        </authorList>
    </citation>
    <scope>NUCLEOTIDE SEQUENCE</scope>
    <source>
        <strain evidence="2">NSJ-55</strain>
    </source>
</reference>
<dbReference type="Proteomes" id="UP000652477">
    <property type="component" value="Unassembled WGS sequence"/>
</dbReference>
<name>A0A923LHA2_9FIRM</name>
<dbReference type="InterPro" id="IPR055871">
    <property type="entry name" value="DUF7448"/>
</dbReference>
<evidence type="ECO:0000313" key="3">
    <source>
        <dbReference type="Proteomes" id="UP000652477"/>
    </source>
</evidence>
<protein>
    <recommendedName>
        <fullName evidence="1">DUF7448 domain-containing protein</fullName>
    </recommendedName>
</protein>
<feature type="domain" description="DUF7448" evidence="1">
    <location>
        <begin position="12"/>
        <end position="143"/>
    </location>
</feature>
<gene>
    <name evidence="2" type="ORF">H8S37_04135</name>
</gene>
<dbReference type="RefSeq" id="WP_186874756.1">
    <property type="nucleotide sequence ID" value="NZ_JACOPF010000001.1"/>
</dbReference>
<evidence type="ECO:0000259" key="1">
    <source>
        <dbReference type="Pfam" id="PF24240"/>
    </source>
</evidence>
<sequence>MLGKILKIEEVTNVCLTNTGTLNGSGGRLGIMEMPSALCTYEEYDGYRITTDKHEFNILISNGQNCCEHWGYFYSNDNEQDFVGADLLEVNLTDKELNKEVVNKSGYYDDCGGIQFVDFVTTKGILQIAVYNAHNGYYGHPIIFAKDKEIFCSDTL</sequence>
<keyword evidence="3" id="KW-1185">Reference proteome</keyword>
<accession>A0A923LHA2</accession>